<accession>K5WFN8</accession>
<dbReference type="OrthoDB" id="2686689at2759"/>
<reference evidence="1 2" key="1">
    <citation type="journal article" date="2012" name="BMC Genomics">
        <title>Comparative genomics of the white-rot fungi, Phanerochaete carnosa and P. chrysosporium, to elucidate the genetic basis of the distinct wood types they colonize.</title>
        <authorList>
            <person name="Suzuki H."/>
            <person name="MacDonald J."/>
            <person name="Syed K."/>
            <person name="Salamov A."/>
            <person name="Hori C."/>
            <person name="Aerts A."/>
            <person name="Henrissat B."/>
            <person name="Wiebenga A."/>
            <person name="vanKuyk P.A."/>
            <person name="Barry K."/>
            <person name="Lindquist E."/>
            <person name="LaButti K."/>
            <person name="Lapidus A."/>
            <person name="Lucas S."/>
            <person name="Coutinho P."/>
            <person name="Gong Y."/>
            <person name="Samejima M."/>
            <person name="Mahadevan R."/>
            <person name="Abou-Zaid M."/>
            <person name="de Vries R.P."/>
            <person name="Igarashi K."/>
            <person name="Yadav J.S."/>
            <person name="Grigoriev I.V."/>
            <person name="Master E.R."/>
        </authorList>
    </citation>
    <scope>NUCLEOTIDE SEQUENCE [LARGE SCALE GENOMIC DNA]</scope>
    <source>
        <strain evidence="1 2">HHB-10118-sp</strain>
    </source>
</reference>
<dbReference type="RefSeq" id="XP_007402445.1">
    <property type="nucleotide sequence ID" value="XM_007402383.1"/>
</dbReference>
<keyword evidence="2" id="KW-1185">Reference proteome</keyword>
<dbReference type="HOGENOM" id="CLU_2528765_0_0_1"/>
<dbReference type="InParanoid" id="K5WFN8"/>
<gene>
    <name evidence="1" type="ORF">PHACADRAFT_202127</name>
</gene>
<evidence type="ECO:0000313" key="2">
    <source>
        <dbReference type="Proteomes" id="UP000008370"/>
    </source>
</evidence>
<dbReference type="KEGG" id="pco:PHACADRAFT_202127"/>
<dbReference type="Proteomes" id="UP000008370">
    <property type="component" value="Unassembled WGS sequence"/>
</dbReference>
<dbReference type="GeneID" id="18911805"/>
<dbReference type="Gene3D" id="1.10.10.60">
    <property type="entry name" value="Homeodomain-like"/>
    <property type="match status" value="1"/>
</dbReference>
<sequence>MSPQRKISVSRLAKLVGLSRNTLYSHLKRYKIDYSFSNLSDHNLDKIVRAYRVAKPQTGLRYLIGFLQSQGLRIQWTRVRSSVSRVDSVERALRTHIVI</sequence>
<name>K5WFN8_PHACS</name>
<evidence type="ECO:0000313" key="1">
    <source>
        <dbReference type="EMBL" id="EKM49002.1"/>
    </source>
</evidence>
<protein>
    <submittedName>
        <fullName evidence="1">Uncharacterized protein</fullName>
    </submittedName>
</protein>
<dbReference type="EMBL" id="JH930596">
    <property type="protein sequence ID" value="EKM49002.1"/>
    <property type="molecule type" value="Genomic_DNA"/>
</dbReference>
<dbReference type="AlphaFoldDB" id="K5WFN8"/>
<proteinExistence type="predicted"/>
<organism evidence="1 2">
    <name type="scientific">Phanerochaete carnosa (strain HHB-10118-sp)</name>
    <name type="common">White-rot fungus</name>
    <name type="synonym">Peniophora carnosa</name>
    <dbReference type="NCBI Taxonomy" id="650164"/>
    <lineage>
        <taxon>Eukaryota</taxon>
        <taxon>Fungi</taxon>
        <taxon>Dikarya</taxon>
        <taxon>Basidiomycota</taxon>
        <taxon>Agaricomycotina</taxon>
        <taxon>Agaricomycetes</taxon>
        <taxon>Polyporales</taxon>
        <taxon>Phanerochaetaceae</taxon>
        <taxon>Phanerochaete</taxon>
    </lineage>
</organism>